<dbReference type="AlphaFoldDB" id="A0A0C1VP55"/>
<reference evidence="5 6" key="1">
    <citation type="submission" date="2014-07" db="EMBL/GenBank/DDBJ databases">
        <title>Unique and conserved regions in Vibrio harveyi and related species in comparison with the shrimp pathogen Vibrio harveyi CAIM 1792.</title>
        <authorList>
            <person name="Espinoza-Valles I."/>
            <person name="Vora G."/>
            <person name="Leekitcharoenphon P."/>
            <person name="Ussery D."/>
            <person name="Hoj L."/>
            <person name="Gomez-Gil B."/>
        </authorList>
    </citation>
    <scope>NUCLEOTIDE SEQUENCE [LARGE SCALE GENOMIC DNA]</scope>
    <source>
        <strain evidence="6">CAIM 1854 / LMG 25443</strain>
    </source>
</reference>
<keyword evidence="3 5" id="KW-0808">Transferase</keyword>
<dbReference type="Proteomes" id="UP000031586">
    <property type="component" value="Unassembled WGS sequence"/>
</dbReference>
<gene>
    <name evidence="5" type="ORF">H735_18450</name>
</gene>
<accession>A0A0C1VP55</accession>
<evidence type="ECO:0000259" key="4">
    <source>
        <dbReference type="Pfam" id="PF08241"/>
    </source>
</evidence>
<evidence type="ECO:0000313" key="6">
    <source>
        <dbReference type="Proteomes" id="UP000031586"/>
    </source>
</evidence>
<name>A0A0C1VP55_9VIBR</name>
<dbReference type="EMBL" id="JPRD01000031">
    <property type="protein sequence ID" value="KIF51653.1"/>
    <property type="molecule type" value="Genomic_DNA"/>
</dbReference>
<comment type="caution">
    <text evidence="5">The sequence shown here is derived from an EMBL/GenBank/DDBJ whole genome shotgun (WGS) entry which is preliminary data.</text>
</comment>
<dbReference type="Gene3D" id="3.40.50.150">
    <property type="entry name" value="Vaccinia Virus protein VP39"/>
    <property type="match status" value="1"/>
</dbReference>
<dbReference type="GO" id="GO:0032259">
    <property type="term" value="P:methylation"/>
    <property type="evidence" value="ECO:0007669"/>
    <property type="project" value="UniProtKB-KW"/>
</dbReference>
<dbReference type="SUPFAM" id="SSF53335">
    <property type="entry name" value="S-adenosyl-L-methionine-dependent methyltransferases"/>
    <property type="match status" value="1"/>
</dbReference>
<sequence>MSEEYNQAISKHYAAYRPPLHQVILQANLDALPQFQLGLDIGCGTGVSTLALAKYCQQLHGVDPSTSMIEQTKLSAGIEYHVGDGEHVPLPDNSVDVVTFAGSLSYAKSAALVTELQRVCQSAAHVVVYDFEVLLEKPLKLLGIEMELTESNYDHAINFSDCDAFQAMKVYKETVELEVSAEELAHVLFSSSKRYNKLVEAFAGDDPFANAVEALKQLSQKHVIQADTYFAIYQINA</sequence>
<evidence type="ECO:0000256" key="3">
    <source>
        <dbReference type="ARBA" id="ARBA00022679"/>
    </source>
</evidence>
<dbReference type="Pfam" id="PF08241">
    <property type="entry name" value="Methyltransf_11"/>
    <property type="match status" value="1"/>
</dbReference>
<feature type="domain" description="Methyltransferase type 11" evidence="4">
    <location>
        <begin position="39"/>
        <end position="127"/>
    </location>
</feature>
<protein>
    <submittedName>
        <fullName evidence="5">Methyltransferase</fullName>
    </submittedName>
</protein>
<dbReference type="GO" id="GO:0008757">
    <property type="term" value="F:S-adenosylmethionine-dependent methyltransferase activity"/>
    <property type="evidence" value="ECO:0007669"/>
    <property type="project" value="InterPro"/>
</dbReference>
<organism evidence="5 6">
    <name type="scientific">Vibrio owensii CAIM 1854 = LMG 25443</name>
    <dbReference type="NCBI Taxonomy" id="1229493"/>
    <lineage>
        <taxon>Bacteria</taxon>
        <taxon>Pseudomonadati</taxon>
        <taxon>Pseudomonadota</taxon>
        <taxon>Gammaproteobacteria</taxon>
        <taxon>Vibrionales</taxon>
        <taxon>Vibrionaceae</taxon>
        <taxon>Vibrio</taxon>
    </lineage>
</organism>
<dbReference type="PANTHER" id="PTHR44942">
    <property type="entry name" value="METHYLTRANSF_11 DOMAIN-CONTAINING PROTEIN"/>
    <property type="match status" value="1"/>
</dbReference>
<dbReference type="InterPro" id="IPR029063">
    <property type="entry name" value="SAM-dependent_MTases_sf"/>
</dbReference>
<evidence type="ECO:0000256" key="1">
    <source>
        <dbReference type="ARBA" id="ARBA00008361"/>
    </source>
</evidence>
<evidence type="ECO:0000256" key="2">
    <source>
        <dbReference type="ARBA" id="ARBA00022603"/>
    </source>
</evidence>
<dbReference type="CDD" id="cd02440">
    <property type="entry name" value="AdoMet_MTases"/>
    <property type="match status" value="1"/>
</dbReference>
<dbReference type="InterPro" id="IPR051052">
    <property type="entry name" value="Diverse_substrate_MTase"/>
</dbReference>
<dbReference type="PANTHER" id="PTHR44942:SF4">
    <property type="entry name" value="METHYLTRANSFERASE TYPE 11 DOMAIN-CONTAINING PROTEIN"/>
    <property type="match status" value="1"/>
</dbReference>
<proteinExistence type="inferred from homology"/>
<comment type="similarity">
    <text evidence="1">Belongs to the methyltransferase superfamily.</text>
</comment>
<evidence type="ECO:0000313" key="5">
    <source>
        <dbReference type="EMBL" id="KIF51653.1"/>
    </source>
</evidence>
<dbReference type="RefSeq" id="WP_020195745.1">
    <property type="nucleotide sequence ID" value="NZ_BAOH01000028.1"/>
</dbReference>
<dbReference type="InterPro" id="IPR013216">
    <property type="entry name" value="Methyltransf_11"/>
</dbReference>
<dbReference type="PATRIC" id="fig|1229493.5.peg.3003"/>
<keyword evidence="2 5" id="KW-0489">Methyltransferase</keyword>